<accession>A0ABD6FLV4</accession>
<dbReference type="InterPro" id="IPR051533">
    <property type="entry name" value="WaaL-like"/>
</dbReference>
<feature type="transmembrane region" description="Helical" evidence="5">
    <location>
        <begin position="28"/>
        <end position="47"/>
    </location>
</feature>
<evidence type="ECO:0000256" key="2">
    <source>
        <dbReference type="ARBA" id="ARBA00022692"/>
    </source>
</evidence>
<feature type="transmembrane region" description="Helical" evidence="5">
    <location>
        <begin position="152"/>
        <end position="169"/>
    </location>
</feature>
<comment type="caution">
    <text evidence="7">The sequence shown here is derived from an EMBL/GenBank/DDBJ whole genome shotgun (WGS) entry which is preliminary data.</text>
</comment>
<feature type="transmembrane region" description="Helical" evidence="5">
    <location>
        <begin position="368"/>
        <end position="385"/>
    </location>
</feature>
<feature type="transmembrane region" description="Helical" evidence="5">
    <location>
        <begin position="113"/>
        <end position="132"/>
    </location>
</feature>
<sequence>MIALVLVSDFQFRLRDNTQAVSGNADPFVLLEVGTYAAVALFLYVKFRPRPRLHRTSRLVLLGYAYAAVLVLSALYAPYVALAMVRAGQVAVAVALFRCVALHTDPHTPHRIAHAYAVLIAASAVFGVLVPFPRPPLQQERFTWLYVHPVQAGEMLAIATVVLAAYLLTGGLPRNGPHWRPGAYLFLLAICGGALLATRTRGAVLGAAVGIAVLLWTRWRGVRKFELAIVGSVALAVVLVSSSDAIEAYFARGESAERLATLNSRTELWAQAFDAFAEHPLYGWGLTATRGLFLKTMGLGGGHNALINLLVDTGILGAVAWLALLVGILVAAYRLTRRKDEPRVDGMLVSAVLLGMMANSIFTESLGAPANAAFTWLYLLLAWVLQARAQAGRLDASAPLPPYGTGSLAITRNTRRKSAK</sequence>
<name>A0ABD6FLV4_9PSEU</name>
<evidence type="ECO:0000256" key="4">
    <source>
        <dbReference type="ARBA" id="ARBA00023136"/>
    </source>
</evidence>
<evidence type="ECO:0000313" key="8">
    <source>
        <dbReference type="Proteomes" id="UP000249324"/>
    </source>
</evidence>
<feature type="transmembrane region" description="Helical" evidence="5">
    <location>
        <begin position="59"/>
        <end position="77"/>
    </location>
</feature>
<evidence type="ECO:0000259" key="6">
    <source>
        <dbReference type="Pfam" id="PF04932"/>
    </source>
</evidence>
<feature type="transmembrane region" description="Helical" evidence="5">
    <location>
        <begin position="305"/>
        <end position="332"/>
    </location>
</feature>
<dbReference type="EMBL" id="QGUI02000340">
    <property type="protein sequence ID" value="MFO7194074.1"/>
    <property type="molecule type" value="Genomic_DNA"/>
</dbReference>
<feature type="transmembrane region" description="Helical" evidence="5">
    <location>
        <begin position="227"/>
        <end position="250"/>
    </location>
</feature>
<feature type="transmembrane region" description="Helical" evidence="5">
    <location>
        <begin position="344"/>
        <end position="362"/>
    </location>
</feature>
<feature type="domain" description="O-antigen ligase-related" evidence="6">
    <location>
        <begin position="187"/>
        <end position="322"/>
    </location>
</feature>
<reference evidence="7 8" key="1">
    <citation type="journal article" date="2021" name="BMC Genomics">
        <title>Genome-resolved metagenome and metatranscriptome analyses of thermophilic composting reveal key bacterial players and their metabolic interactions.</title>
        <authorList>
            <person name="Braga L.P.P."/>
            <person name="Pereira R.V."/>
            <person name="Martins L.F."/>
            <person name="Moura L.M.S."/>
            <person name="Sanchez F.B."/>
            <person name="Patane J.S.L."/>
            <person name="da Silva A.M."/>
            <person name="Setubal J.C."/>
        </authorList>
    </citation>
    <scope>NUCLEOTIDE SEQUENCE [LARGE SCALE GENOMIC DNA]</scope>
    <source>
        <strain evidence="7">ZC4RG45</strain>
    </source>
</reference>
<evidence type="ECO:0000256" key="1">
    <source>
        <dbReference type="ARBA" id="ARBA00004141"/>
    </source>
</evidence>
<keyword evidence="3 5" id="KW-1133">Transmembrane helix</keyword>
<dbReference type="GO" id="GO:0016020">
    <property type="term" value="C:membrane"/>
    <property type="evidence" value="ECO:0007669"/>
    <property type="project" value="UniProtKB-SubCell"/>
</dbReference>
<dbReference type="InterPro" id="IPR007016">
    <property type="entry name" value="O-antigen_ligase-rel_domated"/>
</dbReference>
<dbReference type="PANTHER" id="PTHR37422:SF13">
    <property type="entry name" value="LIPOPOLYSACCHARIDE BIOSYNTHESIS PROTEIN PA4999-RELATED"/>
    <property type="match status" value="1"/>
</dbReference>
<dbReference type="Pfam" id="PF04932">
    <property type="entry name" value="Wzy_C"/>
    <property type="match status" value="1"/>
</dbReference>
<feature type="transmembrane region" description="Helical" evidence="5">
    <location>
        <begin position="181"/>
        <end position="197"/>
    </location>
</feature>
<keyword evidence="4 5" id="KW-0472">Membrane</keyword>
<protein>
    <submittedName>
        <fullName evidence="7">O-antigen ligase family protein</fullName>
    </submittedName>
</protein>
<dbReference type="GO" id="GO:0016874">
    <property type="term" value="F:ligase activity"/>
    <property type="evidence" value="ECO:0007669"/>
    <property type="project" value="UniProtKB-KW"/>
</dbReference>
<keyword evidence="2 5" id="KW-0812">Transmembrane</keyword>
<dbReference type="PANTHER" id="PTHR37422">
    <property type="entry name" value="TEICHURONIC ACID BIOSYNTHESIS PROTEIN TUAE"/>
    <property type="match status" value="1"/>
</dbReference>
<comment type="subcellular location">
    <subcellularLocation>
        <location evidence="1">Membrane</location>
        <topology evidence="1">Multi-pass membrane protein</topology>
    </subcellularLocation>
</comment>
<evidence type="ECO:0000256" key="3">
    <source>
        <dbReference type="ARBA" id="ARBA00022989"/>
    </source>
</evidence>
<dbReference type="Proteomes" id="UP000249324">
    <property type="component" value="Unassembled WGS sequence"/>
</dbReference>
<proteinExistence type="predicted"/>
<evidence type="ECO:0000313" key="7">
    <source>
        <dbReference type="EMBL" id="MFO7194074.1"/>
    </source>
</evidence>
<evidence type="ECO:0000256" key="5">
    <source>
        <dbReference type="SAM" id="Phobius"/>
    </source>
</evidence>
<keyword evidence="7" id="KW-0436">Ligase</keyword>
<gene>
    <name evidence="7" type="ORF">DIU77_017670</name>
</gene>
<organism evidence="7 8">
    <name type="scientific">Thermocrispum agreste</name>
    <dbReference type="NCBI Taxonomy" id="37925"/>
    <lineage>
        <taxon>Bacteria</taxon>
        <taxon>Bacillati</taxon>
        <taxon>Actinomycetota</taxon>
        <taxon>Actinomycetes</taxon>
        <taxon>Pseudonocardiales</taxon>
        <taxon>Pseudonocardiaceae</taxon>
        <taxon>Thermocrispum</taxon>
    </lineage>
</organism>
<dbReference type="AlphaFoldDB" id="A0ABD6FLV4"/>